<evidence type="ECO:0000313" key="3">
    <source>
        <dbReference type="EMBL" id="CCE23797.1"/>
    </source>
</evidence>
<sequence>MNRDSIGNGQTLGERSEQQDYFATFDSQDAKVFIVADGMGGYSGGAIASEQVTKAFVRSFKDRTNASMPSVLTAALQSAHAHLKQLCEQSSAGEADMGTTLVALALVEGRAFWLSVGDSPLYRLSQGHWQRLNANHAFAEVLLEDVECGRMSREEALQHPEYHTITSAVTSEEITFIDCPNEGLPVHPGDRFLLASDGIHTLTDPEIHALMKEGHDAQQTADCLLSAVAQARLPGQDNTTVLTVFCEGEHSKSVKQRRCRPVFLIALAVAGLIAEAYGWLDKTLWPTQPAGSAMPFDNEPDHRIAAAKEDESTESNVLRTDDVVIPSSSKALDPSLQHEPDQND</sequence>
<evidence type="ECO:0000256" key="1">
    <source>
        <dbReference type="SAM" id="MobiDB-lite"/>
    </source>
</evidence>
<feature type="domain" description="PPM-type phosphatase" evidence="2">
    <location>
        <begin position="5"/>
        <end position="246"/>
    </location>
</feature>
<organism evidence="3 4">
    <name type="scientific">Methylotuvimicrobium alcaliphilum (strain DSM 19304 / NCIMB 14124 / VKM B-2133 / 20Z)</name>
    <name type="common">Methylomicrobium alcaliphilum</name>
    <dbReference type="NCBI Taxonomy" id="1091494"/>
    <lineage>
        <taxon>Bacteria</taxon>
        <taxon>Pseudomonadati</taxon>
        <taxon>Pseudomonadota</taxon>
        <taxon>Gammaproteobacteria</taxon>
        <taxon>Methylococcales</taxon>
        <taxon>Methylococcaceae</taxon>
        <taxon>Methylotuvimicrobium</taxon>
    </lineage>
</organism>
<proteinExistence type="predicted"/>
<dbReference type="PATRIC" id="fig|271065.3.peg.2168"/>
<dbReference type="PROSITE" id="PS51746">
    <property type="entry name" value="PPM_2"/>
    <property type="match status" value="1"/>
</dbReference>
<dbReference type="InterPro" id="IPR001932">
    <property type="entry name" value="PPM-type_phosphatase-like_dom"/>
</dbReference>
<name>G4T462_META2</name>
<dbReference type="SMART" id="SM00332">
    <property type="entry name" value="PP2Cc"/>
    <property type="match status" value="1"/>
</dbReference>
<dbReference type="AlphaFoldDB" id="G4T462"/>
<dbReference type="HOGENOM" id="CLU_778080_0_0_6"/>
<dbReference type="Gene3D" id="3.60.40.10">
    <property type="entry name" value="PPM-type phosphatase domain"/>
    <property type="match status" value="1"/>
</dbReference>
<feature type="compositionally biased region" description="Basic and acidic residues" evidence="1">
    <location>
        <begin position="299"/>
        <end position="310"/>
    </location>
</feature>
<dbReference type="SMART" id="SM00331">
    <property type="entry name" value="PP2C_SIG"/>
    <property type="match status" value="1"/>
</dbReference>
<dbReference type="RefSeq" id="WP_014148587.1">
    <property type="nucleotide sequence ID" value="NC_016112.1"/>
</dbReference>
<gene>
    <name evidence="3" type="ordered locus">MEALZ_2111</name>
</gene>
<accession>G4T462</accession>
<protein>
    <recommendedName>
        <fullName evidence="2">PPM-type phosphatase domain-containing protein</fullName>
    </recommendedName>
</protein>
<dbReference type="STRING" id="1091494.MEALZ_2111"/>
<evidence type="ECO:0000313" key="4">
    <source>
        <dbReference type="Proteomes" id="UP000008315"/>
    </source>
</evidence>
<reference evidence="4" key="1">
    <citation type="journal article" date="2012" name="J. Bacteriol.">
        <title>Genome sequence of the haloalkaliphilic methanotrophic bacterium Methylomicrobium alcaliphilum 20Z.</title>
        <authorList>
            <person name="Vuilleumier S."/>
            <person name="Khmelenina V.N."/>
            <person name="Bringel F."/>
            <person name="Reshetnikov A.S."/>
            <person name="Lajus A."/>
            <person name="Mangenot S."/>
            <person name="Rouy Z."/>
            <person name="Op den Camp H.J."/>
            <person name="Jetten M.S."/>
            <person name="Dispirito A.A."/>
            <person name="Dunfield P."/>
            <person name="Klotz M.G."/>
            <person name="Semrau J.D."/>
            <person name="Stein L.Y."/>
            <person name="Barbe V."/>
            <person name="Medigue C."/>
            <person name="Trotsenko Y.A."/>
            <person name="Kalyuzhnaya M.G."/>
        </authorList>
    </citation>
    <scope>NUCLEOTIDE SEQUENCE [LARGE SCALE GENOMIC DNA]</scope>
    <source>
        <strain evidence="4">DSM 19304 / NCIMB 14124 / VKM B-2133 / 20Z</strain>
    </source>
</reference>
<dbReference type="InterPro" id="IPR036457">
    <property type="entry name" value="PPM-type-like_dom_sf"/>
</dbReference>
<dbReference type="Proteomes" id="UP000008315">
    <property type="component" value="Chromosome"/>
</dbReference>
<dbReference type="KEGG" id="mah:MEALZ_2111"/>
<feature type="region of interest" description="Disordered" evidence="1">
    <location>
        <begin position="291"/>
        <end position="344"/>
    </location>
</feature>
<dbReference type="Pfam" id="PF13672">
    <property type="entry name" value="PP2C_2"/>
    <property type="match status" value="1"/>
</dbReference>
<dbReference type="SUPFAM" id="SSF81606">
    <property type="entry name" value="PP2C-like"/>
    <property type="match status" value="1"/>
</dbReference>
<dbReference type="CDD" id="cd00143">
    <property type="entry name" value="PP2Cc"/>
    <property type="match status" value="1"/>
</dbReference>
<evidence type="ECO:0000259" key="2">
    <source>
        <dbReference type="PROSITE" id="PS51746"/>
    </source>
</evidence>
<dbReference type="EMBL" id="FO082060">
    <property type="protein sequence ID" value="CCE23797.1"/>
    <property type="molecule type" value="Genomic_DNA"/>
</dbReference>
<keyword evidence="4" id="KW-1185">Reference proteome</keyword>